<evidence type="ECO:0000256" key="4">
    <source>
        <dbReference type="ARBA" id="ARBA00022989"/>
    </source>
</evidence>
<evidence type="ECO:0000256" key="8">
    <source>
        <dbReference type="PROSITE-ProRule" id="PRU00284"/>
    </source>
</evidence>
<feature type="domain" description="HAMP" evidence="11">
    <location>
        <begin position="220"/>
        <end position="273"/>
    </location>
</feature>
<name>A0A1H9L3B4_9BACI</name>
<evidence type="ECO:0000256" key="1">
    <source>
        <dbReference type="ARBA" id="ARBA00004651"/>
    </source>
</evidence>
<feature type="transmembrane region" description="Helical" evidence="9">
    <location>
        <begin position="9"/>
        <end position="31"/>
    </location>
</feature>
<accession>A0A1H9L3B4</accession>
<dbReference type="Pfam" id="PF00015">
    <property type="entry name" value="MCPsignal"/>
    <property type="match status" value="1"/>
</dbReference>
<dbReference type="Pfam" id="PF17200">
    <property type="entry name" value="sCache_2"/>
    <property type="match status" value="1"/>
</dbReference>
<dbReference type="InterPro" id="IPR003660">
    <property type="entry name" value="HAMP_dom"/>
</dbReference>
<dbReference type="SMART" id="SM00304">
    <property type="entry name" value="HAMP"/>
    <property type="match status" value="1"/>
</dbReference>
<evidence type="ECO:0000259" key="10">
    <source>
        <dbReference type="PROSITE" id="PS50111"/>
    </source>
</evidence>
<dbReference type="RefSeq" id="WP_008177849.1">
    <property type="nucleotide sequence ID" value="NZ_CP167119.1"/>
</dbReference>
<dbReference type="Gene3D" id="6.10.340.10">
    <property type="match status" value="1"/>
</dbReference>
<dbReference type="PROSITE" id="PS50111">
    <property type="entry name" value="CHEMOTAXIS_TRANSDUC_2"/>
    <property type="match status" value="1"/>
</dbReference>
<comment type="caution">
    <text evidence="12">The sequence shown here is derived from an EMBL/GenBank/DDBJ whole genome shotgun (WGS) entry which is preliminary data.</text>
</comment>
<comment type="subcellular location">
    <subcellularLocation>
        <location evidence="1">Cell membrane</location>
        <topology evidence="1">Multi-pass membrane protein</topology>
    </subcellularLocation>
</comment>
<evidence type="ECO:0000256" key="3">
    <source>
        <dbReference type="ARBA" id="ARBA00022692"/>
    </source>
</evidence>
<dbReference type="PANTHER" id="PTHR32089">
    <property type="entry name" value="METHYL-ACCEPTING CHEMOTAXIS PROTEIN MCPB"/>
    <property type="match status" value="1"/>
</dbReference>
<evidence type="ECO:0000256" key="9">
    <source>
        <dbReference type="SAM" id="Phobius"/>
    </source>
</evidence>
<keyword evidence="4 9" id="KW-1133">Transmembrane helix</keyword>
<sequence length="577" mass="63790">MIKSVRNKLVALAIIVILISTVLVGTVNYFVAKGEMDQVGRQSLKNGTLGILELIAQLDGQVQNGKLTLEEAQESARTQIVGNKIEDQKRSIDNPVKYGDNFYFYAFKDNGMVETHPSLEGQNISDLQTSDGRYFVKEMIETAQAGGGYVRYDWALPSNPDIIAPKITYVEMDKHWGWIIAAGTYEMDFNAGTKNVLYYTFGTTILATIIGVMLFWFFSGQMTAYIRKIMVITSDIAQGKLTGEDIPVTTKDELGTLAKNVNNMKQSLHEMVNNTKDSASQMRVSSEMLSAITEETTASADEIHQAINDISKGAVVQAEEAEMASSKVETLSSLISNATSKYNDITENMNTINQSQENGRQKVDLLLQNSHEFTQVIEELRTNFSSLTSQMKEIHQVVQTITSISEQTNLLALNASIEAARAGEHGKGFAVVAEEVRNLSEDTNEATNRVKNLLQRIEIDTVNSDTKMIHTLQLSQSQAMSITEVKGAFTFLADSIQDITEHLVSLNEGMSEMAENRVVVIHAINEIASVATESAAATEQINASIDEQKSAVTSIMHSSQELHTEAERMYELVERFT</sequence>
<proteinExistence type="inferred from homology"/>
<dbReference type="SUPFAM" id="SSF58104">
    <property type="entry name" value="Methyl-accepting chemotaxis protein (MCP) signaling domain"/>
    <property type="match status" value="1"/>
</dbReference>
<feature type="domain" description="Methyl-accepting transducer" evidence="10">
    <location>
        <begin position="292"/>
        <end position="549"/>
    </location>
</feature>
<dbReference type="CDD" id="cd06225">
    <property type="entry name" value="HAMP"/>
    <property type="match status" value="1"/>
</dbReference>
<dbReference type="PANTHER" id="PTHR32089:SF112">
    <property type="entry name" value="LYSOZYME-LIKE PROTEIN-RELATED"/>
    <property type="match status" value="1"/>
</dbReference>
<evidence type="ECO:0000313" key="12">
    <source>
        <dbReference type="EMBL" id="SER05944.1"/>
    </source>
</evidence>
<gene>
    <name evidence="12" type="ORF">SAMN02787113_02927</name>
</gene>
<keyword evidence="3 9" id="KW-0812">Transmembrane</keyword>
<evidence type="ECO:0000259" key="11">
    <source>
        <dbReference type="PROSITE" id="PS50885"/>
    </source>
</evidence>
<evidence type="ECO:0000256" key="6">
    <source>
        <dbReference type="ARBA" id="ARBA00023224"/>
    </source>
</evidence>
<evidence type="ECO:0000256" key="2">
    <source>
        <dbReference type="ARBA" id="ARBA00022475"/>
    </source>
</evidence>
<dbReference type="GO" id="GO:0007165">
    <property type="term" value="P:signal transduction"/>
    <property type="evidence" value="ECO:0007669"/>
    <property type="project" value="UniProtKB-KW"/>
</dbReference>
<feature type="transmembrane region" description="Helical" evidence="9">
    <location>
        <begin position="196"/>
        <end position="218"/>
    </location>
</feature>
<dbReference type="InterPro" id="IPR033480">
    <property type="entry name" value="sCache_2"/>
</dbReference>
<dbReference type="InterPro" id="IPR004089">
    <property type="entry name" value="MCPsignal_dom"/>
</dbReference>
<dbReference type="SMART" id="SM01049">
    <property type="entry name" value="Cache_2"/>
    <property type="match status" value="1"/>
</dbReference>
<dbReference type="Gene3D" id="1.10.287.950">
    <property type="entry name" value="Methyl-accepting chemotaxis protein"/>
    <property type="match status" value="1"/>
</dbReference>
<comment type="similarity">
    <text evidence="7">Belongs to the methyl-accepting chemotaxis (MCP) protein family.</text>
</comment>
<keyword evidence="6 8" id="KW-0807">Transducer</keyword>
<protein>
    <submittedName>
        <fullName evidence="12">Methyl-accepting chemotaxis sensory transducer with Cache sensor</fullName>
    </submittedName>
</protein>
<dbReference type="Pfam" id="PF00672">
    <property type="entry name" value="HAMP"/>
    <property type="match status" value="1"/>
</dbReference>
<dbReference type="SMART" id="SM00283">
    <property type="entry name" value="MA"/>
    <property type="match status" value="1"/>
</dbReference>
<dbReference type="Gene3D" id="3.30.450.20">
    <property type="entry name" value="PAS domain"/>
    <property type="match status" value="1"/>
</dbReference>
<evidence type="ECO:0000313" key="13">
    <source>
        <dbReference type="Proteomes" id="UP000199410"/>
    </source>
</evidence>
<dbReference type="GO" id="GO:0005886">
    <property type="term" value="C:plasma membrane"/>
    <property type="evidence" value="ECO:0007669"/>
    <property type="project" value="UniProtKB-SubCell"/>
</dbReference>
<dbReference type="AlphaFoldDB" id="A0A1H9L3B4"/>
<dbReference type="EMBL" id="FOEL01000010">
    <property type="protein sequence ID" value="SER05944.1"/>
    <property type="molecule type" value="Genomic_DNA"/>
</dbReference>
<organism evidence="12 13">
    <name type="scientific">Lysinibacillus fusiformis</name>
    <dbReference type="NCBI Taxonomy" id="28031"/>
    <lineage>
        <taxon>Bacteria</taxon>
        <taxon>Bacillati</taxon>
        <taxon>Bacillota</taxon>
        <taxon>Bacilli</taxon>
        <taxon>Bacillales</taxon>
        <taxon>Bacillaceae</taxon>
        <taxon>Lysinibacillus</taxon>
    </lineage>
</organism>
<reference evidence="12 13" key="1">
    <citation type="submission" date="2016-10" db="EMBL/GenBank/DDBJ databases">
        <authorList>
            <person name="Varghese N."/>
            <person name="Submissions S."/>
        </authorList>
    </citation>
    <scope>NUCLEOTIDE SEQUENCE [LARGE SCALE GENOMIC DNA]</scope>
    <source>
        <strain evidence="12 13">TC-13</strain>
    </source>
</reference>
<evidence type="ECO:0000256" key="7">
    <source>
        <dbReference type="ARBA" id="ARBA00029447"/>
    </source>
</evidence>
<evidence type="ECO:0000256" key="5">
    <source>
        <dbReference type="ARBA" id="ARBA00023136"/>
    </source>
</evidence>
<dbReference type="Proteomes" id="UP000199410">
    <property type="component" value="Unassembled WGS sequence"/>
</dbReference>
<keyword evidence="2" id="KW-1003">Cell membrane</keyword>
<dbReference type="PROSITE" id="PS50885">
    <property type="entry name" value="HAMP"/>
    <property type="match status" value="1"/>
</dbReference>
<keyword evidence="5 9" id="KW-0472">Membrane</keyword>